<evidence type="ECO:0000313" key="1">
    <source>
        <dbReference type="EMBL" id="UZX26261.1"/>
    </source>
</evidence>
<dbReference type="GeneID" id="95605531"/>
<keyword evidence="2" id="KW-1185">Reference proteome</keyword>
<name>A0ABY6R865_9ACTN</name>
<protein>
    <submittedName>
        <fullName evidence="1">Uncharacterized protein</fullName>
    </submittedName>
</protein>
<gene>
    <name evidence="1" type="ORF">LDH80_38890</name>
</gene>
<evidence type="ECO:0000313" key="2">
    <source>
        <dbReference type="Proteomes" id="UP001164506"/>
    </source>
</evidence>
<dbReference type="EMBL" id="CP084204">
    <property type="protein sequence ID" value="UZX26261.1"/>
    <property type="molecule type" value="Genomic_DNA"/>
</dbReference>
<sequence length="88" mass="9461">MAVDASRLTHTCAAGDSVKVTAESAKVTLLGACASVVVEGLNNRLWVTATKVLEFTLFSEDNVAFCRSFPDDVTVMGLRNLPIACRER</sequence>
<organism evidence="1 2">
    <name type="scientific">Streptomyces tanashiensis</name>
    <dbReference type="NCBI Taxonomy" id="67367"/>
    <lineage>
        <taxon>Bacteria</taxon>
        <taxon>Bacillati</taxon>
        <taxon>Actinomycetota</taxon>
        <taxon>Actinomycetes</taxon>
        <taxon>Kitasatosporales</taxon>
        <taxon>Streptomycetaceae</taxon>
        <taxon>Streptomyces</taxon>
    </lineage>
</organism>
<proteinExistence type="predicted"/>
<accession>A0ABY6R865</accession>
<dbReference type="RefSeq" id="WP_267260334.1">
    <property type="nucleotide sequence ID" value="NZ_CP084204.1"/>
</dbReference>
<reference evidence="1" key="1">
    <citation type="submission" date="2021-09" db="EMBL/GenBank/DDBJ databases">
        <title>Complete genome sequence and metabolic characterization of Streptomyces tanashiensis DSM 731 the producer of antibacterial Kalafungin and diverse secondary metabolites.</title>
        <authorList>
            <person name="Abbasi M.N."/>
            <person name="Anwar M.N."/>
            <person name="Alam K."/>
            <person name="Shoaib M."/>
            <person name="Lin Z."/>
            <person name="Hayat M."/>
            <person name="Ali M.I."/>
            <person name="Malik H.M.T."/>
            <person name="Ahmed I."/>
            <person name="Li A."/>
            <person name="Hailong Wang H."/>
            <person name="Zhang Y."/>
        </authorList>
    </citation>
    <scope>NUCLEOTIDE SEQUENCE</scope>
    <source>
        <strain evidence="1">Kala</strain>
    </source>
</reference>
<dbReference type="Proteomes" id="UP001164506">
    <property type="component" value="Chromosome"/>
</dbReference>